<accession>A0ABT3DYG4</accession>
<proteinExistence type="predicted"/>
<reference evidence="1 2" key="1">
    <citation type="submission" date="2022-06" db="EMBL/GenBank/DDBJ databases">
        <title>Dynamics of rice microbiomes reveals core vertical transmitted seed endophytes.</title>
        <authorList>
            <person name="Liao K."/>
            <person name="Zhang X."/>
        </authorList>
    </citation>
    <scope>NUCLEOTIDE SEQUENCE [LARGE SCALE GENOMIC DNA]</scope>
    <source>
        <strain evidence="1 2">YT10-10-1</strain>
    </source>
</reference>
<evidence type="ECO:0000313" key="1">
    <source>
        <dbReference type="EMBL" id="MCW0400531.1"/>
    </source>
</evidence>
<sequence>MRWYACNPPSTKLAILIIERPIFVLLASLLFAATTAPRDAAAQEQSEAPEPLQARLQARAYGVGPLGPKQAGDAVHVEVRLRGDAIRIDFVGAQAPDAYLINPGTRGRGWLVSHSGDYRLPVADASGPYWYDPADPCARIGGRCAPAPGEFIAGRLATGWRYDAAQGPDGTTSGTLWLDRSGLLLGYRGKVGNRREERSLRVDAVSFEAVPAEAFIPQESLRTSESSRLLH</sequence>
<gene>
    <name evidence="1" type="ORF">NB700_003087</name>
</gene>
<dbReference type="Proteomes" id="UP001320843">
    <property type="component" value="Unassembled WGS sequence"/>
</dbReference>
<dbReference type="EMBL" id="JANFWR010000023">
    <property type="protein sequence ID" value="MCW0400531.1"/>
    <property type="molecule type" value="Genomic_DNA"/>
</dbReference>
<organism evidence="1 2">
    <name type="scientific">Xanthomonas sacchari</name>
    <dbReference type="NCBI Taxonomy" id="56458"/>
    <lineage>
        <taxon>Bacteria</taxon>
        <taxon>Pseudomonadati</taxon>
        <taxon>Pseudomonadota</taxon>
        <taxon>Gammaproteobacteria</taxon>
        <taxon>Lysobacterales</taxon>
        <taxon>Lysobacteraceae</taxon>
        <taxon>Xanthomonas</taxon>
    </lineage>
</organism>
<name>A0ABT3DYG4_9XANT</name>
<comment type="caution">
    <text evidence="1">The sequence shown here is derived from an EMBL/GenBank/DDBJ whole genome shotgun (WGS) entry which is preliminary data.</text>
</comment>
<protein>
    <submittedName>
        <fullName evidence="1">Uncharacterized protein</fullName>
    </submittedName>
</protein>
<keyword evidence="2" id="KW-1185">Reference proteome</keyword>
<evidence type="ECO:0000313" key="2">
    <source>
        <dbReference type="Proteomes" id="UP001320843"/>
    </source>
</evidence>